<feature type="domain" description="Sensor histidine kinase NatK-like C-terminal" evidence="2">
    <location>
        <begin position="326"/>
        <end position="431"/>
    </location>
</feature>
<keyword evidence="1" id="KW-0812">Transmembrane</keyword>
<sequence length="436" mass="49857">MENIYQDIPRIYTALAEWLACMVYCLVLKRKIKNELFMMYSVIALVIQSVFLVYTKNLPVVFWIPCMLVAVAFMYVFMYLSCDSNVNVIGYYCARAFLLAELAASLEWQLACFFLLKTDSQIIQMLILTAVYALVFTWAHYMEISIIRGISQFEVNYHELLAAVAIAAAVFAFSNLSFIVQNTPFSAGVTADVFYIRTLVDIAGIMILYVYQSRICELLAEKELRNIHAMLKAQYDKYRGYQTTFDMINMKYHDLKHQIAGLRAEMSDEERTQWIDSLEQELESFSPEMQTGNSVLDTLIAGKMMNCRANKIKLTCVADGNILDFMHVSDICTIFGNALDNAIESVSLIDDPEKRLIHLAISPKKSFVLIQINNYCENNIEMKNGYPVTTKADKGNHGFGLKSIRYTVEKYNGTLNFDLNDNWFEVKMLIPMKGLA</sequence>
<dbReference type="Proteomes" id="UP000182624">
    <property type="component" value="Unassembled WGS sequence"/>
</dbReference>
<feature type="transmembrane region" description="Helical" evidence="1">
    <location>
        <begin position="193"/>
        <end position="211"/>
    </location>
</feature>
<feature type="transmembrane region" description="Helical" evidence="1">
    <location>
        <begin position="60"/>
        <end position="80"/>
    </location>
</feature>
<keyword evidence="1" id="KW-1133">Transmembrane helix</keyword>
<keyword evidence="1" id="KW-0472">Membrane</keyword>
<dbReference type="InterPro" id="IPR032834">
    <property type="entry name" value="NatK-like_C"/>
</dbReference>
<organism evidence="3 4">
    <name type="scientific">Butyrivibrio proteoclasticus</name>
    <dbReference type="NCBI Taxonomy" id="43305"/>
    <lineage>
        <taxon>Bacteria</taxon>
        <taxon>Bacillati</taxon>
        <taxon>Bacillota</taxon>
        <taxon>Clostridia</taxon>
        <taxon>Lachnospirales</taxon>
        <taxon>Lachnospiraceae</taxon>
        <taxon>Butyrivibrio</taxon>
    </lineage>
</organism>
<dbReference type="PANTHER" id="PTHR40448">
    <property type="entry name" value="TWO-COMPONENT SENSOR HISTIDINE KINASE"/>
    <property type="match status" value="1"/>
</dbReference>
<keyword evidence="4" id="KW-1185">Reference proteome</keyword>
<gene>
    <name evidence="3" type="ORF">SAMN04487928_108120</name>
</gene>
<evidence type="ECO:0000313" key="3">
    <source>
        <dbReference type="EMBL" id="SFP80477.1"/>
    </source>
</evidence>
<dbReference type="PANTHER" id="PTHR40448:SF1">
    <property type="entry name" value="TWO-COMPONENT SENSOR HISTIDINE KINASE"/>
    <property type="match status" value="1"/>
</dbReference>
<feature type="transmembrane region" description="Helical" evidence="1">
    <location>
        <begin position="160"/>
        <end position="181"/>
    </location>
</feature>
<evidence type="ECO:0000313" key="4">
    <source>
        <dbReference type="Proteomes" id="UP000182624"/>
    </source>
</evidence>
<dbReference type="RefSeq" id="WP_074886412.1">
    <property type="nucleotide sequence ID" value="NZ_FOXO01000008.1"/>
</dbReference>
<feature type="transmembrane region" description="Helical" evidence="1">
    <location>
        <begin position="122"/>
        <end position="139"/>
    </location>
</feature>
<reference evidence="4" key="1">
    <citation type="submission" date="2016-10" db="EMBL/GenBank/DDBJ databases">
        <authorList>
            <person name="Varghese N."/>
            <person name="Submissions S."/>
        </authorList>
    </citation>
    <scope>NUCLEOTIDE SEQUENCE [LARGE SCALE GENOMIC DNA]</scope>
    <source>
        <strain evidence="4">P18</strain>
    </source>
</reference>
<evidence type="ECO:0000256" key="1">
    <source>
        <dbReference type="SAM" id="Phobius"/>
    </source>
</evidence>
<evidence type="ECO:0000259" key="2">
    <source>
        <dbReference type="Pfam" id="PF14501"/>
    </source>
</evidence>
<proteinExistence type="predicted"/>
<dbReference type="EMBL" id="FOXO01000008">
    <property type="protein sequence ID" value="SFP80477.1"/>
    <property type="molecule type" value="Genomic_DNA"/>
</dbReference>
<dbReference type="Gene3D" id="3.30.565.10">
    <property type="entry name" value="Histidine kinase-like ATPase, C-terminal domain"/>
    <property type="match status" value="1"/>
</dbReference>
<dbReference type="AlphaFoldDB" id="A0A1I5TCQ7"/>
<protein>
    <submittedName>
        <fullName evidence="3">GHKL domain-containing protein</fullName>
    </submittedName>
</protein>
<dbReference type="InterPro" id="IPR036890">
    <property type="entry name" value="HATPase_C_sf"/>
</dbReference>
<dbReference type="Pfam" id="PF14501">
    <property type="entry name" value="HATPase_c_5"/>
    <property type="match status" value="1"/>
</dbReference>
<dbReference type="GO" id="GO:0042802">
    <property type="term" value="F:identical protein binding"/>
    <property type="evidence" value="ECO:0007669"/>
    <property type="project" value="TreeGrafter"/>
</dbReference>
<dbReference type="CDD" id="cd16935">
    <property type="entry name" value="HATPase_AgrC-ComD-like"/>
    <property type="match status" value="1"/>
</dbReference>
<feature type="transmembrane region" description="Helical" evidence="1">
    <location>
        <begin position="92"/>
        <end position="116"/>
    </location>
</feature>
<accession>A0A1I5TCQ7</accession>
<name>A0A1I5TCQ7_9FIRM</name>
<feature type="transmembrane region" description="Helical" evidence="1">
    <location>
        <begin position="36"/>
        <end position="54"/>
    </location>
</feature>
<dbReference type="SUPFAM" id="SSF55874">
    <property type="entry name" value="ATPase domain of HSP90 chaperone/DNA topoisomerase II/histidine kinase"/>
    <property type="match status" value="1"/>
</dbReference>
<dbReference type="OrthoDB" id="9813149at2"/>